<sequence length="490" mass="54413">MIITLVSLEEHGLAVLSASSMHSEFVTETKIKGPICKINDAVDRHNSTMQDKERIYESFEEEFSDINTITVGIPKQNRKEFLELALRTQPSEVQMNQWIALVSVLFQIDVVDLVNGDEQLDTIIDNETFFETDENGMVTILRFHNDSPRAFIDVPMDIVHFKSLTTLVLQNPRTIPIQQLSELMELEDLVLWGVLSETSVDSTEGFRPLCVKNLNLNGSNASESLLEWVGEALPDVKTLALGSWLENDDVDRWLHVLKTSENLQKLETLEFEGRRHGLTNTALGVLFLEALPRFRRLRTLCLGNSLDYGGFRCLNAKLGERHLPISIPLRTIKWTDDLVFVRAGTTYEYTFLETEAIRLGRDAPNGVVREVAGFLRHLDTITGLEATMGHLVHPAIEAELSRNRAGRHWIERASGVAPGDGAAPALLPLVLALSSGAPDPDGLFYAVRSLLPPLAPALGGPKEPIFAGCNASGKKRALSMRIAAFCQAKK</sequence>
<dbReference type="EMBL" id="CAACVS010000273">
    <property type="protein sequence ID" value="VEU40332.1"/>
    <property type="molecule type" value="Genomic_DNA"/>
</dbReference>
<dbReference type="Proteomes" id="UP000291116">
    <property type="component" value="Unassembled WGS sequence"/>
</dbReference>
<dbReference type="AlphaFoldDB" id="A0A448ZE55"/>
<organism evidence="1 2">
    <name type="scientific">Pseudo-nitzschia multistriata</name>
    <dbReference type="NCBI Taxonomy" id="183589"/>
    <lineage>
        <taxon>Eukaryota</taxon>
        <taxon>Sar</taxon>
        <taxon>Stramenopiles</taxon>
        <taxon>Ochrophyta</taxon>
        <taxon>Bacillariophyta</taxon>
        <taxon>Bacillariophyceae</taxon>
        <taxon>Bacillariophycidae</taxon>
        <taxon>Bacillariales</taxon>
        <taxon>Bacillariaceae</taxon>
        <taxon>Pseudo-nitzschia</taxon>
    </lineage>
</organism>
<reference evidence="1 2" key="1">
    <citation type="submission" date="2019-01" db="EMBL/GenBank/DDBJ databases">
        <authorList>
            <person name="Ferrante I. M."/>
        </authorList>
    </citation>
    <scope>NUCLEOTIDE SEQUENCE [LARGE SCALE GENOMIC DNA]</scope>
    <source>
        <strain evidence="1 2">B856</strain>
    </source>
</reference>
<dbReference type="Gene3D" id="3.80.10.10">
    <property type="entry name" value="Ribonuclease Inhibitor"/>
    <property type="match status" value="1"/>
</dbReference>
<evidence type="ECO:0000313" key="2">
    <source>
        <dbReference type="Proteomes" id="UP000291116"/>
    </source>
</evidence>
<protein>
    <submittedName>
        <fullName evidence="1">Uncharacterized protein</fullName>
    </submittedName>
</protein>
<gene>
    <name evidence="1" type="ORF">PSNMU_V1.4_AUG-EV-PASAV3_0072150</name>
</gene>
<evidence type="ECO:0000313" key="1">
    <source>
        <dbReference type="EMBL" id="VEU40332.1"/>
    </source>
</evidence>
<keyword evidence="2" id="KW-1185">Reference proteome</keyword>
<accession>A0A448ZE55</accession>
<name>A0A448ZE55_9STRA</name>
<dbReference type="InterPro" id="IPR032675">
    <property type="entry name" value="LRR_dom_sf"/>
</dbReference>
<proteinExistence type="predicted"/>
<dbReference type="SUPFAM" id="SSF52047">
    <property type="entry name" value="RNI-like"/>
    <property type="match status" value="1"/>
</dbReference>